<reference evidence="5" key="1">
    <citation type="journal article" date="2016" name="Front. Microbiol.">
        <title>Genome Sequence of the Piezophilic, Mesophilic Sulfate-Reducing Bacterium Desulfovibrio indicus J2T.</title>
        <authorList>
            <person name="Cao J."/>
            <person name="Maignien L."/>
            <person name="Shao Z."/>
            <person name="Alain K."/>
            <person name="Jebbar M."/>
        </authorList>
    </citation>
    <scope>NUCLEOTIDE SEQUENCE</scope>
    <source>
        <strain evidence="5">JCM 32048</strain>
    </source>
</reference>
<gene>
    <name evidence="5" type="ORF">MPEAHAMD_2520</name>
</gene>
<dbReference type="Proteomes" id="UP001055286">
    <property type="component" value="Unassembled WGS sequence"/>
</dbReference>
<dbReference type="SMART" id="SM00028">
    <property type="entry name" value="TPR"/>
    <property type="match status" value="4"/>
</dbReference>
<dbReference type="GO" id="GO:0006508">
    <property type="term" value="P:proteolysis"/>
    <property type="evidence" value="ECO:0007669"/>
    <property type="project" value="InterPro"/>
</dbReference>
<feature type="region of interest" description="Disordered" evidence="2">
    <location>
        <begin position="247"/>
        <end position="314"/>
    </location>
</feature>
<proteinExistence type="predicted"/>
<dbReference type="Gene3D" id="3.40.50.1460">
    <property type="match status" value="1"/>
</dbReference>
<organism evidence="5 6">
    <name type="scientific">Methylobacterium frigidaeris</name>
    <dbReference type="NCBI Taxonomy" id="2038277"/>
    <lineage>
        <taxon>Bacteria</taxon>
        <taxon>Pseudomonadati</taxon>
        <taxon>Pseudomonadota</taxon>
        <taxon>Alphaproteobacteria</taxon>
        <taxon>Hyphomicrobiales</taxon>
        <taxon>Methylobacteriaceae</taxon>
        <taxon>Methylobacterium</taxon>
    </lineage>
</organism>
<evidence type="ECO:0000259" key="4">
    <source>
        <dbReference type="Pfam" id="PF00656"/>
    </source>
</evidence>
<sequence>MRAWWFVCIVLAAGMCVAQSAAADSKQGDRVALLIGNAQYPDSDSPLTTPIQDIRAVGAALQRRGYTVDIAENTNKRTMQDTLSAFFDKIKPGADVLFYFSGYGIQSNKKNYLVPTDGQIWSEADLRRDGVTVDWVMTEIDRRGADAKVVVLDAANRNPFERRFRGYSTGLAAVSDPPANTLVVYSTAPQTMLRPGSGTRSTFADELVGPIGSDGVSRAAFDKARAGVSAATQGAQVPWIFSTLKENAGGWADPRPVPSRPPRTSTEAARPSDPPKPLEPARQETARQETAKLEPPKIEAPKPPSGPVADPAGDFAAAKRTNTRQAYQNFLTRYPTGAWAERARAEIDRIDAAAAKPSSVDVQALTYSREDLRTKAELDRAIERNPTDTGALYRRGQLYAMHREFQPAMADFDEVIRLNPQDVEALNNRCWVRAMIEELDRALRDCNEALKLRPNFADALDSRGLVNLKIGMAGMAVRDYDAALRGNGKQASSLYGRGLARLRTGETQEGNSDISDALAMDPGVAKEFARYGIR</sequence>
<keyword evidence="3" id="KW-0732">Signal</keyword>
<dbReference type="PANTHER" id="PTHR22576">
    <property type="entry name" value="MUCOSA ASSOCIATED LYMPHOID TISSUE LYMPHOMA TRANSLOCATION PROTEIN 1/PARACASPASE"/>
    <property type="match status" value="1"/>
</dbReference>
<reference evidence="5" key="2">
    <citation type="submission" date="2021-08" db="EMBL/GenBank/DDBJ databases">
        <authorList>
            <person name="Tani A."/>
            <person name="Ola A."/>
            <person name="Ogura Y."/>
            <person name="Katsura K."/>
            <person name="Hayashi T."/>
        </authorList>
    </citation>
    <scope>NUCLEOTIDE SEQUENCE</scope>
    <source>
        <strain evidence="5">JCM 32048</strain>
    </source>
</reference>
<dbReference type="Pfam" id="PF00656">
    <property type="entry name" value="Peptidase_C14"/>
    <property type="match status" value="1"/>
</dbReference>
<dbReference type="InterPro" id="IPR011600">
    <property type="entry name" value="Pept_C14_caspase"/>
</dbReference>
<evidence type="ECO:0000256" key="3">
    <source>
        <dbReference type="SAM" id="SignalP"/>
    </source>
</evidence>
<dbReference type="RefSeq" id="WP_273557151.1">
    <property type="nucleotide sequence ID" value="NZ_BPQJ01000010.1"/>
</dbReference>
<dbReference type="InterPro" id="IPR029030">
    <property type="entry name" value="Caspase-like_dom_sf"/>
</dbReference>
<dbReference type="SUPFAM" id="SSF48452">
    <property type="entry name" value="TPR-like"/>
    <property type="match status" value="1"/>
</dbReference>
<evidence type="ECO:0000313" key="6">
    <source>
        <dbReference type="Proteomes" id="UP001055286"/>
    </source>
</evidence>
<dbReference type="InterPro" id="IPR052039">
    <property type="entry name" value="Caspase-related_regulators"/>
</dbReference>
<feature type="domain" description="Peptidase C14 caspase" evidence="4">
    <location>
        <begin position="30"/>
        <end position="246"/>
    </location>
</feature>
<dbReference type="InterPro" id="IPR019734">
    <property type="entry name" value="TPR_rpt"/>
</dbReference>
<name>A0AA37HAE8_9HYPH</name>
<dbReference type="EMBL" id="BPQJ01000010">
    <property type="protein sequence ID" value="GJD62367.1"/>
    <property type="molecule type" value="Genomic_DNA"/>
</dbReference>
<evidence type="ECO:0000256" key="1">
    <source>
        <dbReference type="PROSITE-ProRule" id="PRU00339"/>
    </source>
</evidence>
<feature type="repeat" description="TPR" evidence="1">
    <location>
        <begin position="389"/>
        <end position="422"/>
    </location>
</feature>
<protein>
    <recommendedName>
        <fullName evidence="4">Peptidase C14 caspase domain-containing protein</fullName>
    </recommendedName>
</protein>
<keyword evidence="6" id="KW-1185">Reference proteome</keyword>
<feature type="chain" id="PRO_5041328565" description="Peptidase C14 caspase domain-containing protein" evidence="3">
    <location>
        <begin position="24"/>
        <end position="534"/>
    </location>
</feature>
<evidence type="ECO:0000256" key="2">
    <source>
        <dbReference type="SAM" id="MobiDB-lite"/>
    </source>
</evidence>
<dbReference type="PROSITE" id="PS50005">
    <property type="entry name" value="TPR"/>
    <property type="match status" value="1"/>
</dbReference>
<accession>A0AA37HAE8</accession>
<dbReference type="Gene3D" id="1.25.40.10">
    <property type="entry name" value="Tetratricopeptide repeat domain"/>
    <property type="match status" value="2"/>
</dbReference>
<dbReference type="InterPro" id="IPR011990">
    <property type="entry name" value="TPR-like_helical_dom_sf"/>
</dbReference>
<evidence type="ECO:0000313" key="5">
    <source>
        <dbReference type="EMBL" id="GJD62367.1"/>
    </source>
</evidence>
<dbReference type="PANTHER" id="PTHR22576:SF37">
    <property type="entry name" value="MUCOSA-ASSOCIATED LYMPHOID TISSUE LYMPHOMA TRANSLOCATION PROTEIN 1"/>
    <property type="match status" value="1"/>
</dbReference>
<comment type="caution">
    <text evidence="5">The sequence shown here is derived from an EMBL/GenBank/DDBJ whole genome shotgun (WGS) entry which is preliminary data.</text>
</comment>
<keyword evidence="1" id="KW-0802">TPR repeat</keyword>
<dbReference type="GO" id="GO:0004197">
    <property type="term" value="F:cysteine-type endopeptidase activity"/>
    <property type="evidence" value="ECO:0007669"/>
    <property type="project" value="InterPro"/>
</dbReference>
<dbReference type="AlphaFoldDB" id="A0AA37HAE8"/>
<feature type="signal peptide" evidence="3">
    <location>
        <begin position="1"/>
        <end position="23"/>
    </location>
</feature>
<feature type="compositionally biased region" description="Basic and acidic residues" evidence="2">
    <location>
        <begin position="279"/>
        <end position="300"/>
    </location>
</feature>
<dbReference type="SUPFAM" id="SSF52129">
    <property type="entry name" value="Caspase-like"/>
    <property type="match status" value="1"/>
</dbReference>